<reference evidence="3" key="1">
    <citation type="submission" date="2016-10" db="EMBL/GenBank/DDBJ databases">
        <authorList>
            <person name="Varghese N."/>
            <person name="Submissions S."/>
        </authorList>
    </citation>
    <scope>NUCLEOTIDE SEQUENCE [LARGE SCALE GENOMIC DNA]</scope>
    <source>
        <strain evidence="3">Jip14</strain>
    </source>
</reference>
<feature type="region of interest" description="Disordered" evidence="1">
    <location>
        <begin position="1"/>
        <end position="23"/>
    </location>
</feature>
<dbReference type="OrthoDB" id="9807532at2"/>
<name>A0A1H7IRF7_9SPHI</name>
<dbReference type="Gene3D" id="3.30.300.20">
    <property type="match status" value="1"/>
</dbReference>
<sequence>MKFTRNASANWKGTGKDGSGTLTTQSTVLDHTQYSYKTRFEDGVGTNPEELIGAAHAGCFTMQLSFLLSEKGYDPTNLDTEAKVVFEDGSITTVQLKLTGEVDGISEAEFTEIAEKAKEICPVSKLLKANVELTVALA</sequence>
<keyword evidence="3" id="KW-1185">Reference proteome</keyword>
<evidence type="ECO:0000313" key="2">
    <source>
        <dbReference type="EMBL" id="SEK65073.1"/>
    </source>
</evidence>
<dbReference type="InterPro" id="IPR052707">
    <property type="entry name" value="OsmC_Ohr_Peroxiredoxin"/>
</dbReference>
<dbReference type="EMBL" id="FNZR01000002">
    <property type="protein sequence ID" value="SEK65073.1"/>
    <property type="molecule type" value="Genomic_DNA"/>
</dbReference>
<accession>A0A1H7IRF7</accession>
<dbReference type="SUPFAM" id="SSF82784">
    <property type="entry name" value="OsmC-like"/>
    <property type="match status" value="1"/>
</dbReference>
<feature type="compositionally biased region" description="Polar residues" evidence="1">
    <location>
        <begin position="1"/>
        <end position="11"/>
    </location>
</feature>
<evidence type="ECO:0000256" key="1">
    <source>
        <dbReference type="SAM" id="MobiDB-lite"/>
    </source>
</evidence>
<dbReference type="PANTHER" id="PTHR42830">
    <property type="entry name" value="OSMOTICALLY INDUCIBLE FAMILY PROTEIN"/>
    <property type="match status" value="1"/>
</dbReference>
<dbReference type="InterPro" id="IPR036102">
    <property type="entry name" value="OsmC/Ohrsf"/>
</dbReference>
<dbReference type="NCBIfam" id="TIGR03562">
    <property type="entry name" value="osmo_induc_OsmC"/>
    <property type="match status" value="1"/>
</dbReference>
<dbReference type="STRING" id="332977.SAMN05421740_102340"/>
<gene>
    <name evidence="2" type="ORF">SAMN05421740_102340</name>
</gene>
<dbReference type="Proteomes" id="UP000198916">
    <property type="component" value="Unassembled WGS sequence"/>
</dbReference>
<dbReference type="InterPro" id="IPR003718">
    <property type="entry name" value="OsmC/Ohr_fam"/>
</dbReference>
<dbReference type="RefSeq" id="WP_090603477.1">
    <property type="nucleotide sequence ID" value="NZ_FNZR01000002.1"/>
</dbReference>
<dbReference type="InterPro" id="IPR015946">
    <property type="entry name" value="KH_dom-like_a/b"/>
</dbReference>
<dbReference type="GO" id="GO:0004601">
    <property type="term" value="F:peroxidase activity"/>
    <property type="evidence" value="ECO:0007669"/>
    <property type="project" value="InterPro"/>
</dbReference>
<dbReference type="Pfam" id="PF02566">
    <property type="entry name" value="OsmC"/>
    <property type="match status" value="1"/>
</dbReference>
<dbReference type="InterPro" id="IPR019904">
    <property type="entry name" value="Peroxiredoxin_OsmC"/>
</dbReference>
<dbReference type="GO" id="GO:0006979">
    <property type="term" value="P:response to oxidative stress"/>
    <property type="evidence" value="ECO:0007669"/>
    <property type="project" value="InterPro"/>
</dbReference>
<dbReference type="AlphaFoldDB" id="A0A1H7IRF7"/>
<dbReference type="PANTHER" id="PTHR42830:SF1">
    <property type="entry name" value="OSMOTICALLY INDUCIBLE FAMILY PROTEIN"/>
    <property type="match status" value="1"/>
</dbReference>
<protein>
    <submittedName>
        <fullName evidence="2">Osmotically inducible protein OsmC</fullName>
    </submittedName>
</protein>
<organism evidence="2 3">
    <name type="scientific">Parapedobacter koreensis</name>
    <dbReference type="NCBI Taxonomy" id="332977"/>
    <lineage>
        <taxon>Bacteria</taxon>
        <taxon>Pseudomonadati</taxon>
        <taxon>Bacteroidota</taxon>
        <taxon>Sphingobacteriia</taxon>
        <taxon>Sphingobacteriales</taxon>
        <taxon>Sphingobacteriaceae</taxon>
        <taxon>Parapedobacter</taxon>
    </lineage>
</organism>
<evidence type="ECO:0000313" key="3">
    <source>
        <dbReference type="Proteomes" id="UP000198916"/>
    </source>
</evidence>
<proteinExistence type="predicted"/>